<protein>
    <recommendedName>
        <fullName evidence="3">Sporadic carbohydrate cluster protein, LIC12192 family</fullName>
    </recommendedName>
</protein>
<sequence>MILKVRGYIFSRPFMGERVPQHVQNLVIRDYCDRHNLHYLLSATEYAMTGCNLILEQVLNDLPELDGIVAYSLFQLPEETLARQRIYDQIIQLNKRFYFAVEGLQIGNHQECDRIETLWKVRKTLPFCYP</sequence>
<gene>
    <name evidence="1" type="ORF">J0895_16445</name>
</gene>
<keyword evidence="2" id="KW-1185">Reference proteome</keyword>
<evidence type="ECO:0000313" key="1">
    <source>
        <dbReference type="EMBL" id="MBO0350655.1"/>
    </source>
</evidence>
<dbReference type="InterPro" id="IPR027610">
    <property type="entry name" value="SpoChClust_LIC12192"/>
</dbReference>
<comment type="caution">
    <text evidence="1">The sequence shown here is derived from an EMBL/GenBank/DDBJ whole genome shotgun (WGS) entry which is preliminary data.</text>
</comment>
<accession>A0ABS3FU71</accession>
<dbReference type="RefSeq" id="WP_207089129.1">
    <property type="nucleotide sequence ID" value="NZ_JAFLQW010000437.1"/>
</dbReference>
<proteinExistence type="predicted"/>
<evidence type="ECO:0008006" key="3">
    <source>
        <dbReference type="Google" id="ProtNLM"/>
    </source>
</evidence>
<name>A0ABS3FU71_9CYAN</name>
<reference evidence="1 2" key="1">
    <citation type="submission" date="2021-03" db="EMBL/GenBank/DDBJ databases">
        <title>Metabolic Capacity of the Antarctic Cyanobacterium Phormidium pseudopriestleyi that Sustains Oxygenic Photosynthesis in the Presence of Hydrogen Sulfide.</title>
        <authorList>
            <person name="Lumian J.E."/>
            <person name="Jungblut A.D."/>
            <person name="Dillon M.L."/>
            <person name="Hawes I."/>
            <person name="Doran P.T."/>
            <person name="Mackey T.J."/>
            <person name="Dick G.J."/>
            <person name="Grettenberger C.L."/>
            <person name="Sumner D.Y."/>
        </authorList>
    </citation>
    <scope>NUCLEOTIDE SEQUENCE [LARGE SCALE GENOMIC DNA]</scope>
    <source>
        <strain evidence="1 2">FRX01</strain>
    </source>
</reference>
<organism evidence="1 2">
    <name type="scientific">Phormidium pseudopriestleyi FRX01</name>
    <dbReference type="NCBI Taxonomy" id="1759528"/>
    <lineage>
        <taxon>Bacteria</taxon>
        <taxon>Bacillati</taxon>
        <taxon>Cyanobacteriota</taxon>
        <taxon>Cyanophyceae</taxon>
        <taxon>Oscillatoriophycideae</taxon>
        <taxon>Oscillatoriales</taxon>
        <taxon>Oscillatoriaceae</taxon>
        <taxon>Phormidium</taxon>
    </lineage>
</organism>
<dbReference type="Proteomes" id="UP000664844">
    <property type="component" value="Unassembled WGS sequence"/>
</dbReference>
<dbReference type="EMBL" id="JAFLQW010000437">
    <property type="protein sequence ID" value="MBO0350655.1"/>
    <property type="molecule type" value="Genomic_DNA"/>
</dbReference>
<dbReference type="NCBIfam" id="TIGR04323">
    <property type="entry name" value="SpoChoClust_1"/>
    <property type="match status" value="1"/>
</dbReference>
<evidence type="ECO:0000313" key="2">
    <source>
        <dbReference type="Proteomes" id="UP000664844"/>
    </source>
</evidence>